<dbReference type="AlphaFoldDB" id="A0A0A9GFQ2"/>
<reference evidence="1" key="2">
    <citation type="journal article" date="2015" name="Data Brief">
        <title>Shoot transcriptome of the giant reed, Arundo donax.</title>
        <authorList>
            <person name="Barrero R.A."/>
            <person name="Guerrero F.D."/>
            <person name="Moolhuijzen P."/>
            <person name="Goolsby J.A."/>
            <person name="Tidwell J."/>
            <person name="Bellgard S.E."/>
            <person name="Bellgard M.I."/>
        </authorList>
    </citation>
    <scope>NUCLEOTIDE SEQUENCE</scope>
    <source>
        <tissue evidence="1">Shoot tissue taken approximately 20 cm above the soil surface</tissue>
    </source>
</reference>
<accession>A0A0A9GFQ2</accession>
<organism evidence="1">
    <name type="scientific">Arundo donax</name>
    <name type="common">Giant reed</name>
    <name type="synonym">Donax arundinaceus</name>
    <dbReference type="NCBI Taxonomy" id="35708"/>
    <lineage>
        <taxon>Eukaryota</taxon>
        <taxon>Viridiplantae</taxon>
        <taxon>Streptophyta</taxon>
        <taxon>Embryophyta</taxon>
        <taxon>Tracheophyta</taxon>
        <taxon>Spermatophyta</taxon>
        <taxon>Magnoliopsida</taxon>
        <taxon>Liliopsida</taxon>
        <taxon>Poales</taxon>
        <taxon>Poaceae</taxon>
        <taxon>PACMAD clade</taxon>
        <taxon>Arundinoideae</taxon>
        <taxon>Arundineae</taxon>
        <taxon>Arundo</taxon>
    </lineage>
</organism>
<dbReference type="EMBL" id="GBRH01173971">
    <property type="protein sequence ID" value="JAE23925.1"/>
    <property type="molecule type" value="Transcribed_RNA"/>
</dbReference>
<proteinExistence type="predicted"/>
<sequence length="25" mass="2789">MTTISMQCNSSNLLLDFNDLEVSVN</sequence>
<evidence type="ECO:0000313" key="1">
    <source>
        <dbReference type="EMBL" id="JAE23925.1"/>
    </source>
</evidence>
<name>A0A0A9GFQ2_ARUDO</name>
<protein>
    <submittedName>
        <fullName evidence="1">Uncharacterized protein</fullName>
    </submittedName>
</protein>
<reference evidence="1" key="1">
    <citation type="submission" date="2014-09" db="EMBL/GenBank/DDBJ databases">
        <authorList>
            <person name="Magalhaes I.L.F."/>
            <person name="Oliveira U."/>
            <person name="Santos F.R."/>
            <person name="Vidigal T.H.D.A."/>
            <person name="Brescovit A.D."/>
            <person name="Santos A.J."/>
        </authorList>
    </citation>
    <scope>NUCLEOTIDE SEQUENCE</scope>
    <source>
        <tissue evidence="1">Shoot tissue taken approximately 20 cm above the soil surface</tissue>
    </source>
</reference>